<dbReference type="PANTHER" id="PTHR43335">
    <property type="entry name" value="ABC TRANSPORTER, ATP-BINDING PROTEIN"/>
    <property type="match status" value="1"/>
</dbReference>
<keyword evidence="3" id="KW-0547">Nucleotide-binding</keyword>
<evidence type="ECO:0000256" key="2">
    <source>
        <dbReference type="ARBA" id="ARBA00022448"/>
    </source>
</evidence>
<sequence>MIALRGLTKRYGAVTAVDNLSIDIAPGRVTGFLGPNGAGKSTTMRMILGLDRPSAGTARVGGRPYTTLRYSLREVGALLDAKAAHPGRTARNHLRAMARSNGIAAGRVDEVLASVGLTEVAGKRAGTYSLGMGQRLGIAGALLGDPPVLMFDEPVNGLDPDGVRWVRQLMRSLAAEGRTVFVSSHLMSEMQLTADHLVVIGKGRLIADAPITEVIAGSSLTAVRVRGPEPAGLAALRDRLAGHGAQVESAAGGLVVTGVTVEEVGDLAHQLGVHLHELSTREASLEQAYMELTADSVEYAAPAPNGRVA</sequence>
<dbReference type="GO" id="GO:0005524">
    <property type="term" value="F:ATP binding"/>
    <property type="evidence" value="ECO:0007669"/>
    <property type="project" value="UniProtKB-KW"/>
</dbReference>
<feature type="domain" description="ABC transporter" evidence="5">
    <location>
        <begin position="2"/>
        <end position="227"/>
    </location>
</feature>
<dbReference type="RefSeq" id="WP_203920555.1">
    <property type="nucleotide sequence ID" value="NZ_BONZ01000049.1"/>
</dbReference>
<dbReference type="PROSITE" id="PS50893">
    <property type="entry name" value="ABC_TRANSPORTER_2"/>
    <property type="match status" value="1"/>
</dbReference>
<evidence type="ECO:0000256" key="4">
    <source>
        <dbReference type="ARBA" id="ARBA00022840"/>
    </source>
</evidence>
<gene>
    <name evidence="6" type="ORF">Raf01_51600</name>
</gene>
<dbReference type="EMBL" id="BONZ01000049">
    <property type="protein sequence ID" value="GIH16988.1"/>
    <property type="molecule type" value="Genomic_DNA"/>
</dbReference>
<evidence type="ECO:0000313" key="7">
    <source>
        <dbReference type="Proteomes" id="UP000642748"/>
    </source>
</evidence>
<dbReference type="AlphaFoldDB" id="A0A8J3QWA6"/>
<dbReference type="PANTHER" id="PTHR43335:SF4">
    <property type="entry name" value="ABC TRANSPORTER, ATP-BINDING PROTEIN"/>
    <property type="match status" value="1"/>
</dbReference>
<dbReference type="SMART" id="SM00382">
    <property type="entry name" value="AAA"/>
    <property type="match status" value="1"/>
</dbReference>
<proteinExistence type="inferred from homology"/>
<dbReference type="GO" id="GO:0016887">
    <property type="term" value="F:ATP hydrolysis activity"/>
    <property type="evidence" value="ECO:0007669"/>
    <property type="project" value="InterPro"/>
</dbReference>
<organism evidence="6 7">
    <name type="scientific">Rugosimonospora africana</name>
    <dbReference type="NCBI Taxonomy" id="556532"/>
    <lineage>
        <taxon>Bacteria</taxon>
        <taxon>Bacillati</taxon>
        <taxon>Actinomycetota</taxon>
        <taxon>Actinomycetes</taxon>
        <taxon>Micromonosporales</taxon>
        <taxon>Micromonosporaceae</taxon>
        <taxon>Rugosimonospora</taxon>
    </lineage>
</organism>
<dbReference type="SUPFAM" id="SSF52540">
    <property type="entry name" value="P-loop containing nucleoside triphosphate hydrolases"/>
    <property type="match status" value="1"/>
</dbReference>
<comment type="caution">
    <text evidence="6">The sequence shown here is derived from an EMBL/GenBank/DDBJ whole genome shotgun (WGS) entry which is preliminary data.</text>
</comment>
<evidence type="ECO:0000256" key="1">
    <source>
        <dbReference type="ARBA" id="ARBA00005417"/>
    </source>
</evidence>
<keyword evidence="2" id="KW-0813">Transport</keyword>
<accession>A0A8J3QWA6</accession>
<keyword evidence="4 6" id="KW-0067">ATP-binding</keyword>
<dbReference type="InterPro" id="IPR003439">
    <property type="entry name" value="ABC_transporter-like_ATP-bd"/>
</dbReference>
<name>A0A8J3QWA6_9ACTN</name>
<comment type="similarity">
    <text evidence="1">Belongs to the ABC transporter superfamily.</text>
</comment>
<evidence type="ECO:0000313" key="6">
    <source>
        <dbReference type="EMBL" id="GIH16988.1"/>
    </source>
</evidence>
<protein>
    <submittedName>
        <fullName evidence="6">Multidrug ABC transporter ATP-binding protein</fullName>
    </submittedName>
</protein>
<dbReference type="Gene3D" id="3.40.50.300">
    <property type="entry name" value="P-loop containing nucleotide triphosphate hydrolases"/>
    <property type="match status" value="1"/>
</dbReference>
<dbReference type="Proteomes" id="UP000642748">
    <property type="component" value="Unassembled WGS sequence"/>
</dbReference>
<dbReference type="Pfam" id="PF00005">
    <property type="entry name" value="ABC_tran"/>
    <property type="match status" value="1"/>
</dbReference>
<dbReference type="InterPro" id="IPR003593">
    <property type="entry name" value="AAA+_ATPase"/>
</dbReference>
<keyword evidence="7" id="KW-1185">Reference proteome</keyword>
<evidence type="ECO:0000256" key="3">
    <source>
        <dbReference type="ARBA" id="ARBA00022741"/>
    </source>
</evidence>
<dbReference type="InterPro" id="IPR027417">
    <property type="entry name" value="P-loop_NTPase"/>
</dbReference>
<evidence type="ECO:0000259" key="5">
    <source>
        <dbReference type="PROSITE" id="PS50893"/>
    </source>
</evidence>
<reference evidence="6" key="1">
    <citation type="submission" date="2021-01" db="EMBL/GenBank/DDBJ databases">
        <title>Whole genome shotgun sequence of Rugosimonospora africana NBRC 104875.</title>
        <authorList>
            <person name="Komaki H."/>
            <person name="Tamura T."/>
        </authorList>
    </citation>
    <scope>NUCLEOTIDE SEQUENCE</scope>
    <source>
        <strain evidence="6">NBRC 104875</strain>
    </source>
</reference>